<sequence length="54" mass="6551">MRRLSFIVSRLASFVRHMADALGPFWDVRKYRPERYYMRGPGPKWREKHSSRPA</sequence>
<dbReference type="EMBL" id="LT670849">
    <property type="protein sequence ID" value="SHN79362.1"/>
    <property type="molecule type" value="Genomic_DNA"/>
</dbReference>
<name>A0A1M7U8F6_9BRAD</name>
<accession>A0A1M7U8F6</accession>
<evidence type="ECO:0000313" key="2">
    <source>
        <dbReference type="Proteomes" id="UP000184096"/>
    </source>
</evidence>
<proteinExistence type="predicted"/>
<reference evidence="2" key="1">
    <citation type="submission" date="2016-11" db="EMBL/GenBank/DDBJ databases">
        <authorList>
            <person name="Varghese N."/>
            <person name="Submissions S."/>
        </authorList>
    </citation>
    <scope>NUCLEOTIDE SEQUENCE [LARGE SCALE GENOMIC DNA]</scope>
    <source>
        <strain evidence="2">GAS401</strain>
    </source>
</reference>
<protein>
    <submittedName>
        <fullName evidence="1">Uncharacterized protein</fullName>
    </submittedName>
</protein>
<dbReference type="AlphaFoldDB" id="A0A1M7U8F6"/>
<gene>
    <name evidence="1" type="ORF">SAMN05444170_4001</name>
</gene>
<keyword evidence="2" id="KW-1185">Reference proteome</keyword>
<dbReference type="Proteomes" id="UP000184096">
    <property type="component" value="Chromosome I"/>
</dbReference>
<organism evidence="1 2">
    <name type="scientific">Bradyrhizobium erythrophlei</name>
    <dbReference type="NCBI Taxonomy" id="1437360"/>
    <lineage>
        <taxon>Bacteria</taxon>
        <taxon>Pseudomonadati</taxon>
        <taxon>Pseudomonadota</taxon>
        <taxon>Alphaproteobacteria</taxon>
        <taxon>Hyphomicrobiales</taxon>
        <taxon>Nitrobacteraceae</taxon>
        <taxon>Bradyrhizobium</taxon>
    </lineage>
</organism>
<evidence type="ECO:0000313" key="1">
    <source>
        <dbReference type="EMBL" id="SHN79362.1"/>
    </source>
</evidence>